<evidence type="ECO:0000313" key="2">
    <source>
        <dbReference type="Proteomes" id="UP000007735"/>
    </source>
</evidence>
<organism evidence="1 2">
    <name type="scientific">Sinorhizobium fredii (strain HH103)</name>
    <dbReference type="NCBI Taxonomy" id="1117943"/>
    <lineage>
        <taxon>Bacteria</taxon>
        <taxon>Pseudomonadati</taxon>
        <taxon>Pseudomonadota</taxon>
        <taxon>Alphaproteobacteria</taxon>
        <taxon>Hyphomicrobiales</taxon>
        <taxon>Rhizobiaceae</taxon>
        <taxon>Sinorhizobium/Ensifer group</taxon>
        <taxon>Sinorhizobium</taxon>
    </lineage>
</organism>
<proteinExistence type="predicted"/>
<dbReference type="PATRIC" id="fig|380.5.peg.1586"/>
<dbReference type="KEGG" id="sfh:SFHH103_01498"/>
<evidence type="ECO:0000313" key="1">
    <source>
        <dbReference type="EMBL" id="CCE95996.1"/>
    </source>
</evidence>
<protein>
    <submittedName>
        <fullName evidence="1">Uncharacterized protein</fullName>
    </submittedName>
</protein>
<accession>G9A6W6</accession>
<name>G9A6W6_SINF1</name>
<dbReference type="Proteomes" id="UP000007735">
    <property type="component" value="Chromosome"/>
</dbReference>
<dbReference type="EMBL" id="HE616890">
    <property type="protein sequence ID" value="CCE95996.1"/>
    <property type="molecule type" value="Genomic_DNA"/>
</dbReference>
<reference evidence="1 2" key="1">
    <citation type="journal article" date="2012" name="J. Bacteriol.">
        <title>Genome sequence of the soybean symbiont Sinorhizobium fredii HH103.</title>
        <authorList>
            <person name="Weidner S."/>
            <person name="Becker A."/>
            <person name="Bonilla I."/>
            <person name="Jaenicke S."/>
            <person name="Lloret J."/>
            <person name="Margaret I."/>
            <person name="Puhler A."/>
            <person name="Ruiz-Sainz J.E."/>
            <person name="Schneiker-Bekel S."/>
            <person name="Szczepanowski R."/>
            <person name="Vinardell J.M."/>
            <person name="Zehner S."/>
            <person name="Gottfert M."/>
        </authorList>
    </citation>
    <scope>NUCLEOTIDE SEQUENCE [LARGE SCALE GENOMIC DNA]</scope>
    <source>
        <strain evidence="1 2">HH103</strain>
    </source>
</reference>
<dbReference type="HOGENOM" id="CLU_2993557_0_0_5"/>
<gene>
    <name evidence="1" type="ordered locus">SFHH103_01498</name>
</gene>
<dbReference type="AlphaFoldDB" id="G9A6W6"/>
<sequence>MAERWFSTCYRIATNSSLGGLYSLRDGGVNLLGGIGLHPGQGMARPSGDRHEFGPTT</sequence>